<proteinExistence type="predicted"/>
<organism evidence="1">
    <name type="scientific">Streptomyces sp. NBC_00093</name>
    <dbReference type="NCBI Taxonomy" id="2975649"/>
    <lineage>
        <taxon>Bacteria</taxon>
        <taxon>Bacillati</taxon>
        <taxon>Actinomycetota</taxon>
        <taxon>Actinomycetes</taxon>
        <taxon>Kitasatosporales</taxon>
        <taxon>Streptomycetaceae</taxon>
        <taxon>Streptomyces</taxon>
    </lineage>
</organism>
<dbReference type="SUPFAM" id="SSF51905">
    <property type="entry name" value="FAD/NAD(P)-binding domain"/>
    <property type="match status" value="1"/>
</dbReference>
<sequence length="359" mass="39196">MRRLLLETALLTAALRTDGVTLRQARVTGLLSGDERTSGSPHVTGVVIDDGTEIAADLVVDATGRDSRLPTLLGALGGESVVTEGSGGFLYYTRFFRSPYGMLPTARPFFLTHHESVSIITIPAEWGTWSVTLFTSGRDQELRVLSDSDVWDRAAALHPPITDWLGGDPLAGVTVMGGIRTRRRGLLRDGRPLVTGLVPVGDAWATTNPLFGLGMTTGFQQGVLLRDQLRKTGTDDPAEFSLSYGRANEKTFGPMWDNAEAWDRHRLAEIDGETRGRTYTTDDESRQLGNTLDAVRLRDPRVLRAVCDVACTYLTADEAFVRSGLIERVVQLGAGLPRYTEPGPTRTELLTALGMPRKR</sequence>
<protein>
    <recommendedName>
        <fullName evidence="2">FAD-dependent oxidoreductase</fullName>
    </recommendedName>
</protein>
<dbReference type="Gene3D" id="3.50.50.60">
    <property type="entry name" value="FAD/NAD(P)-binding domain"/>
    <property type="match status" value="1"/>
</dbReference>
<evidence type="ECO:0008006" key="2">
    <source>
        <dbReference type="Google" id="ProtNLM"/>
    </source>
</evidence>
<gene>
    <name evidence="1" type="ORF">OHA22_42550</name>
</gene>
<dbReference type="InterPro" id="IPR036188">
    <property type="entry name" value="FAD/NAD-bd_sf"/>
</dbReference>
<dbReference type="EMBL" id="CP108222">
    <property type="protein sequence ID" value="WTT21744.1"/>
    <property type="molecule type" value="Genomic_DNA"/>
</dbReference>
<dbReference type="AlphaFoldDB" id="A0AAU2ACU7"/>
<accession>A0AAU2ACU7</accession>
<evidence type="ECO:0000313" key="1">
    <source>
        <dbReference type="EMBL" id="WTT21744.1"/>
    </source>
</evidence>
<name>A0AAU2ACU7_9ACTN</name>
<reference evidence="1" key="1">
    <citation type="submission" date="2022-10" db="EMBL/GenBank/DDBJ databases">
        <title>The complete genomes of actinobacterial strains from the NBC collection.</title>
        <authorList>
            <person name="Joergensen T.S."/>
            <person name="Alvarez Arevalo M."/>
            <person name="Sterndorff E.B."/>
            <person name="Faurdal D."/>
            <person name="Vuksanovic O."/>
            <person name="Mourched A.-S."/>
            <person name="Charusanti P."/>
            <person name="Shaw S."/>
            <person name="Blin K."/>
            <person name="Weber T."/>
        </authorList>
    </citation>
    <scope>NUCLEOTIDE SEQUENCE</scope>
    <source>
        <strain evidence="1">NBC_00093</strain>
    </source>
</reference>